<evidence type="ECO:0000256" key="4">
    <source>
        <dbReference type="ARBA" id="ARBA00022618"/>
    </source>
</evidence>
<comment type="subcellular location">
    <subcellularLocation>
        <location evidence="1">Chromosome</location>
        <location evidence="1">Centromere</location>
    </subcellularLocation>
</comment>
<dbReference type="GO" id="GO:1990758">
    <property type="term" value="P:mitotic sister chromatid biorientation"/>
    <property type="evidence" value="ECO:0007669"/>
    <property type="project" value="EnsemblFungi"/>
</dbReference>
<evidence type="ECO:0000256" key="3">
    <source>
        <dbReference type="ARBA" id="ARBA00022454"/>
    </source>
</evidence>
<evidence type="ECO:0000256" key="8">
    <source>
        <dbReference type="ARBA" id="ARBA00023328"/>
    </source>
</evidence>
<evidence type="ECO:0000256" key="9">
    <source>
        <dbReference type="SAM" id="MobiDB-lite"/>
    </source>
</evidence>
<dbReference type="GO" id="GO:0005634">
    <property type="term" value="C:nucleus"/>
    <property type="evidence" value="ECO:0007669"/>
    <property type="project" value="EnsemblFungi"/>
</dbReference>
<dbReference type="GO" id="GO:0000939">
    <property type="term" value="C:inner kinetochore"/>
    <property type="evidence" value="ECO:0007669"/>
    <property type="project" value="EnsemblFungi"/>
</dbReference>
<sequence length="328" mass="38059">MDKSVPVQCAKEEDILFIESLKKRFLKQNREIIRVNTQLSAKLSQSEIEMEKLLQDNCQLKNNLIKLESRVQMYSQSESLYRQYFQDFQKIRNKLSEVHHLMMEIDERILPPSAAIESFTNTSSTLNDGVDETKGHFVRRTRYPVFKDFSVPDLENPPGMNLPGRKSKFPPLPKLPSKCILADKTNTCASNSKTMLKKMKPPTHDIESMNNSKESEKEFSQNETKFPLGKEVMKEQVNSKPSNVRVCIPSKAFDSVTDFEGKNDNEADNGDCEMESTGTVTMRRTGRRRRAVKSVNYAIPDLRMKLRRSFELPKDKKRRRQCRMYTKK</sequence>
<keyword evidence="6" id="KW-0175">Coiled coil</keyword>
<evidence type="ECO:0000256" key="5">
    <source>
        <dbReference type="ARBA" id="ARBA00022829"/>
    </source>
</evidence>
<evidence type="ECO:0000256" key="7">
    <source>
        <dbReference type="ARBA" id="ARBA00023306"/>
    </source>
</evidence>
<dbReference type="GO" id="GO:0051301">
    <property type="term" value="P:cell division"/>
    <property type="evidence" value="ECO:0007669"/>
    <property type="project" value="UniProtKB-KW"/>
</dbReference>
<dbReference type="Proteomes" id="UP000016088">
    <property type="component" value="Unassembled WGS sequence"/>
</dbReference>
<dbReference type="EMBL" id="KE503206">
    <property type="protein sequence ID" value="EPX74329.1"/>
    <property type="molecule type" value="Genomic_DNA"/>
</dbReference>
<evidence type="ECO:0000313" key="12">
    <source>
        <dbReference type="Proteomes" id="UP000016088"/>
    </source>
</evidence>
<evidence type="ECO:0000259" key="10">
    <source>
        <dbReference type="Pfam" id="PF07558"/>
    </source>
</evidence>
<keyword evidence="3" id="KW-0158">Chromosome</keyword>
<dbReference type="RefSeq" id="XP_013017480.1">
    <property type="nucleotide sequence ID" value="XM_013162026.1"/>
</dbReference>
<accession>S9RK28</accession>
<dbReference type="AlphaFoldDB" id="S9RK28"/>
<keyword evidence="4" id="KW-0132">Cell division</keyword>
<feature type="domain" description="Shugoshin N-terminal coiled-coil" evidence="10">
    <location>
        <begin position="21"/>
        <end position="64"/>
    </location>
</feature>
<comment type="similarity">
    <text evidence="2">Belongs to the shugoshin family.</text>
</comment>
<dbReference type="OrthoDB" id="5394106at2759"/>
<dbReference type="OMA" id="SKCILAD"/>
<dbReference type="GeneID" id="25032510"/>
<proteinExistence type="inferred from homology"/>
<protein>
    <submittedName>
        <fullName evidence="11">Shugoshin Sgo1</fullName>
    </submittedName>
</protein>
<feature type="region of interest" description="Disordered" evidence="9">
    <location>
        <begin position="201"/>
        <end position="222"/>
    </location>
</feature>
<evidence type="ECO:0000256" key="1">
    <source>
        <dbReference type="ARBA" id="ARBA00004584"/>
    </source>
</evidence>
<evidence type="ECO:0000256" key="6">
    <source>
        <dbReference type="ARBA" id="ARBA00023054"/>
    </source>
</evidence>
<dbReference type="HOGENOM" id="CLU_847752_0_0_1"/>
<organism evidence="11 12">
    <name type="scientific">Schizosaccharomyces octosporus (strain yFS286)</name>
    <name type="common">Fission yeast</name>
    <name type="synonym">Octosporomyces octosporus</name>
    <dbReference type="NCBI Taxonomy" id="483514"/>
    <lineage>
        <taxon>Eukaryota</taxon>
        <taxon>Fungi</taxon>
        <taxon>Dikarya</taxon>
        <taxon>Ascomycota</taxon>
        <taxon>Taphrinomycotina</taxon>
        <taxon>Schizosaccharomycetes</taxon>
        <taxon>Schizosaccharomycetales</taxon>
        <taxon>Schizosaccharomycetaceae</taxon>
        <taxon>Schizosaccharomyces</taxon>
    </lineage>
</organism>
<dbReference type="InterPro" id="IPR011516">
    <property type="entry name" value="Shugoshin_N"/>
</dbReference>
<dbReference type="GO" id="GO:1990813">
    <property type="term" value="P:meiotic centromeric cohesion protection in anaphase I"/>
    <property type="evidence" value="ECO:0007669"/>
    <property type="project" value="EnsemblFungi"/>
</dbReference>
<name>S9RK28_SCHOY</name>
<feature type="compositionally biased region" description="Basic and acidic residues" evidence="9">
    <location>
        <begin position="202"/>
        <end position="220"/>
    </location>
</feature>
<evidence type="ECO:0000256" key="2">
    <source>
        <dbReference type="ARBA" id="ARBA00010845"/>
    </source>
</evidence>
<dbReference type="GO" id="GO:0005721">
    <property type="term" value="C:pericentric heterochromatin"/>
    <property type="evidence" value="ECO:0007669"/>
    <property type="project" value="EnsemblFungi"/>
</dbReference>
<evidence type="ECO:0000313" key="11">
    <source>
        <dbReference type="EMBL" id="EPX74329.1"/>
    </source>
</evidence>
<keyword evidence="8" id="KW-0137">Centromere</keyword>
<keyword evidence="5" id="KW-0159">Chromosome partition</keyword>
<dbReference type="GO" id="GO:0051455">
    <property type="term" value="P:spindle attachment to meiosis I kinetochore"/>
    <property type="evidence" value="ECO:0007669"/>
    <property type="project" value="EnsemblFungi"/>
</dbReference>
<dbReference type="VEuPathDB" id="FungiDB:SOCG_03538"/>
<dbReference type="Pfam" id="PF07558">
    <property type="entry name" value="Shugoshin_N"/>
    <property type="match status" value="1"/>
</dbReference>
<keyword evidence="12" id="KW-1185">Reference proteome</keyword>
<keyword evidence="7" id="KW-0131">Cell cycle</keyword>
<reference evidence="11 12" key="1">
    <citation type="journal article" date="2011" name="Science">
        <title>Comparative functional genomics of the fission yeasts.</title>
        <authorList>
            <person name="Rhind N."/>
            <person name="Chen Z."/>
            <person name="Yassour M."/>
            <person name="Thompson D.A."/>
            <person name="Haas B.J."/>
            <person name="Habib N."/>
            <person name="Wapinski I."/>
            <person name="Roy S."/>
            <person name="Lin M.F."/>
            <person name="Heiman D.I."/>
            <person name="Young S.K."/>
            <person name="Furuya K."/>
            <person name="Guo Y."/>
            <person name="Pidoux A."/>
            <person name="Chen H.M."/>
            <person name="Robbertse B."/>
            <person name="Goldberg J.M."/>
            <person name="Aoki K."/>
            <person name="Bayne E.H."/>
            <person name="Berlin A.M."/>
            <person name="Desjardins C.A."/>
            <person name="Dobbs E."/>
            <person name="Dukaj L."/>
            <person name="Fan L."/>
            <person name="FitzGerald M.G."/>
            <person name="French C."/>
            <person name="Gujja S."/>
            <person name="Hansen K."/>
            <person name="Keifenheim D."/>
            <person name="Levin J.Z."/>
            <person name="Mosher R.A."/>
            <person name="Mueller C.A."/>
            <person name="Pfiffner J."/>
            <person name="Priest M."/>
            <person name="Russ C."/>
            <person name="Smialowska A."/>
            <person name="Swoboda P."/>
            <person name="Sykes S.M."/>
            <person name="Vaughn M."/>
            <person name="Vengrova S."/>
            <person name="Yoder R."/>
            <person name="Zeng Q."/>
            <person name="Allshire R."/>
            <person name="Baulcombe D."/>
            <person name="Birren B.W."/>
            <person name="Brown W."/>
            <person name="Ekwall K."/>
            <person name="Kellis M."/>
            <person name="Leatherwood J."/>
            <person name="Levin H."/>
            <person name="Margalit H."/>
            <person name="Martienssen R."/>
            <person name="Nieduszynski C.A."/>
            <person name="Spatafora J.W."/>
            <person name="Friedman N."/>
            <person name="Dalgaard J.Z."/>
            <person name="Baumann P."/>
            <person name="Niki H."/>
            <person name="Regev A."/>
            <person name="Nusbaum C."/>
        </authorList>
    </citation>
    <scope>NUCLEOTIDE SEQUENCE [LARGE SCALE GENOMIC DNA]</scope>
    <source>
        <strain evidence="12">yFS286</strain>
    </source>
</reference>
<gene>
    <name evidence="11" type="ORF">SOCG_03538</name>
</gene>